<reference evidence="11" key="1">
    <citation type="journal article" date="2023" name="G3 (Bethesda)">
        <title>A reference genome for the long-term kleptoplast-retaining sea slug Elysia crispata morphotype clarki.</title>
        <authorList>
            <person name="Eastman K.E."/>
            <person name="Pendleton A.L."/>
            <person name="Shaikh M.A."/>
            <person name="Suttiyut T."/>
            <person name="Ogas R."/>
            <person name="Tomko P."/>
            <person name="Gavelis G."/>
            <person name="Widhalm J.R."/>
            <person name="Wisecaver J.H."/>
        </authorList>
    </citation>
    <scope>NUCLEOTIDE SEQUENCE</scope>
    <source>
        <strain evidence="11">ECLA1</strain>
    </source>
</reference>
<evidence type="ECO:0000256" key="5">
    <source>
        <dbReference type="ARBA" id="ARBA00022777"/>
    </source>
</evidence>
<feature type="domain" description="Protein kinase" evidence="10">
    <location>
        <begin position="19"/>
        <end position="365"/>
    </location>
</feature>
<dbReference type="InterPro" id="IPR011009">
    <property type="entry name" value="Kinase-like_dom_sf"/>
</dbReference>
<dbReference type="Proteomes" id="UP001283361">
    <property type="component" value="Unassembled WGS sequence"/>
</dbReference>
<evidence type="ECO:0000256" key="3">
    <source>
        <dbReference type="ARBA" id="ARBA00022679"/>
    </source>
</evidence>
<evidence type="ECO:0000256" key="9">
    <source>
        <dbReference type="PROSITE-ProRule" id="PRU10141"/>
    </source>
</evidence>
<dbReference type="GO" id="GO:0004674">
    <property type="term" value="F:protein serine/threonine kinase activity"/>
    <property type="evidence" value="ECO:0007669"/>
    <property type="project" value="UniProtKB-KW"/>
</dbReference>
<dbReference type="PROSITE" id="PS50011">
    <property type="entry name" value="PROTEIN_KINASE_DOM"/>
    <property type="match status" value="1"/>
</dbReference>
<dbReference type="AlphaFoldDB" id="A0AAE1DP56"/>
<dbReference type="EMBL" id="JAWDGP010003068">
    <property type="protein sequence ID" value="KAK3777542.1"/>
    <property type="molecule type" value="Genomic_DNA"/>
</dbReference>
<dbReference type="GO" id="GO:0005524">
    <property type="term" value="F:ATP binding"/>
    <property type="evidence" value="ECO:0007669"/>
    <property type="project" value="UniProtKB-UniRule"/>
</dbReference>
<organism evidence="11 12">
    <name type="scientific">Elysia crispata</name>
    <name type="common">lettuce slug</name>
    <dbReference type="NCBI Taxonomy" id="231223"/>
    <lineage>
        <taxon>Eukaryota</taxon>
        <taxon>Metazoa</taxon>
        <taxon>Spiralia</taxon>
        <taxon>Lophotrochozoa</taxon>
        <taxon>Mollusca</taxon>
        <taxon>Gastropoda</taxon>
        <taxon>Heterobranchia</taxon>
        <taxon>Euthyneura</taxon>
        <taxon>Panpulmonata</taxon>
        <taxon>Sacoglossa</taxon>
        <taxon>Placobranchoidea</taxon>
        <taxon>Plakobranchidae</taxon>
        <taxon>Elysia</taxon>
    </lineage>
</organism>
<evidence type="ECO:0000256" key="8">
    <source>
        <dbReference type="ARBA" id="ARBA00048679"/>
    </source>
</evidence>
<evidence type="ECO:0000313" key="11">
    <source>
        <dbReference type="EMBL" id="KAK3777542.1"/>
    </source>
</evidence>
<dbReference type="PROSITE" id="PS00107">
    <property type="entry name" value="PROTEIN_KINASE_ATP"/>
    <property type="match status" value="1"/>
</dbReference>
<dbReference type="Gene3D" id="1.10.510.10">
    <property type="entry name" value="Transferase(Phosphotransferase) domain 1"/>
    <property type="match status" value="2"/>
</dbReference>
<sequence>MELVNSLRLWAKFLETNGYKLNKCVGQGSFGDVFAVTSIGDGQSWAVKRLVARRDIRADSYAMVEIAALASIQHPTVVRLHEVLLSPRLACLVMELAPAGNLEMFVFQGCRLNMNLSNDKNPTCECKSYSTPVTSKENSLFDSRKRESREIRSKPDCAPLQETQIEKGNVKPSRPESNVPSVSACRNDNCTCSRSFSLELAFLSLAFSQVTSALNFCHNIDLAHRDINPSNVLIFNKSLVKLADFGLCFRCRDTNVGDTADSEVKCTDYLGNDHYLAPEVRRHEPFFAKPSDIWSLGCLLYFMLQANHPPIYDSDFTDRFDPSGIVSQVSDDSLREKCLRTLSETCRSAVSARLTVDEVLALWDM</sequence>
<dbReference type="EC" id="2.7.11.1" evidence="1"/>
<comment type="caution">
    <text evidence="11">The sequence shown here is derived from an EMBL/GenBank/DDBJ whole genome shotgun (WGS) entry which is preliminary data.</text>
</comment>
<feature type="binding site" evidence="9">
    <location>
        <position position="48"/>
    </location>
    <ligand>
        <name>ATP</name>
        <dbReference type="ChEBI" id="CHEBI:30616"/>
    </ligand>
</feature>
<comment type="catalytic activity">
    <reaction evidence="8">
        <text>L-seryl-[protein] + ATP = O-phospho-L-seryl-[protein] + ADP + H(+)</text>
        <dbReference type="Rhea" id="RHEA:17989"/>
        <dbReference type="Rhea" id="RHEA-COMP:9863"/>
        <dbReference type="Rhea" id="RHEA-COMP:11604"/>
        <dbReference type="ChEBI" id="CHEBI:15378"/>
        <dbReference type="ChEBI" id="CHEBI:29999"/>
        <dbReference type="ChEBI" id="CHEBI:30616"/>
        <dbReference type="ChEBI" id="CHEBI:83421"/>
        <dbReference type="ChEBI" id="CHEBI:456216"/>
        <dbReference type="EC" id="2.7.11.1"/>
    </reaction>
</comment>
<dbReference type="InterPro" id="IPR017441">
    <property type="entry name" value="Protein_kinase_ATP_BS"/>
</dbReference>
<evidence type="ECO:0000256" key="7">
    <source>
        <dbReference type="ARBA" id="ARBA00047899"/>
    </source>
</evidence>
<dbReference type="PANTHER" id="PTHR44899">
    <property type="entry name" value="CAMK FAMILY PROTEIN KINASE"/>
    <property type="match status" value="1"/>
</dbReference>
<keyword evidence="4 9" id="KW-0547">Nucleotide-binding</keyword>
<name>A0AAE1DP56_9GAST</name>
<evidence type="ECO:0000313" key="12">
    <source>
        <dbReference type="Proteomes" id="UP001283361"/>
    </source>
</evidence>
<keyword evidence="6 9" id="KW-0067">ATP-binding</keyword>
<keyword evidence="2" id="KW-0723">Serine/threonine-protein kinase</keyword>
<keyword evidence="5" id="KW-0418">Kinase</keyword>
<protein>
    <recommendedName>
        <fullName evidence="1">non-specific serine/threonine protein kinase</fullName>
        <ecNumber evidence="1">2.7.11.1</ecNumber>
    </recommendedName>
</protein>
<evidence type="ECO:0000256" key="4">
    <source>
        <dbReference type="ARBA" id="ARBA00022741"/>
    </source>
</evidence>
<accession>A0AAE1DP56</accession>
<comment type="catalytic activity">
    <reaction evidence="7">
        <text>L-threonyl-[protein] + ATP = O-phospho-L-threonyl-[protein] + ADP + H(+)</text>
        <dbReference type="Rhea" id="RHEA:46608"/>
        <dbReference type="Rhea" id="RHEA-COMP:11060"/>
        <dbReference type="Rhea" id="RHEA-COMP:11605"/>
        <dbReference type="ChEBI" id="CHEBI:15378"/>
        <dbReference type="ChEBI" id="CHEBI:30013"/>
        <dbReference type="ChEBI" id="CHEBI:30616"/>
        <dbReference type="ChEBI" id="CHEBI:61977"/>
        <dbReference type="ChEBI" id="CHEBI:456216"/>
        <dbReference type="EC" id="2.7.11.1"/>
    </reaction>
</comment>
<proteinExistence type="predicted"/>
<evidence type="ECO:0000256" key="2">
    <source>
        <dbReference type="ARBA" id="ARBA00022527"/>
    </source>
</evidence>
<evidence type="ECO:0000256" key="6">
    <source>
        <dbReference type="ARBA" id="ARBA00022840"/>
    </source>
</evidence>
<keyword evidence="3" id="KW-0808">Transferase</keyword>
<evidence type="ECO:0000259" key="10">
    <source>
        <dbReference type="PROSITE" id="PS50011"/>
    </source>
</evidence>
<dbReference type="CDD" id="cd00180">
    <property type="entry name" value="PKc"/>
    <property type="match status" value="1"/>
</dbReference>
<evidence type="ECO:0000256" key="1">
    <source>
        <dbReference type="ARBA" id="ARBA00012513"/>
    </source>
</evidence>
<dbReference type="Pfam" id="PF07714">
    <property type="entry name" value="PK_Tyr_Ser-Thr"/>
    <property type="match status" value="1"/>
</dbReference>
<dbReference type="InterPro" id="IPR001245">
    <property type="entry name" value="Ser-Thr/Tyr_kinase_cat_dom"/>
</dbReference>
<keyword evidence="12" id="KW-1185">Reference proteome</keyword>
<dbReference type="PANTHER" id="PTHR44899:SF3">
    <property type="entry name" value="SERINE_THREONINE-PROTEIN KINASE NEK1"/>
    <property type="match status" value="1"/>
</dbReference>
<dbReference type="SUPFAM" id="SSF56112">
    <property type="entry name" value="Protein kinase-like (PK-like)"/>
    <property type="match status" value="1"/>
</dbReference>
<gene>
    <name evidence="11" type="ORF">RRG08_044831</name>
</gene>
<dbReference type="InterPro" id="IPR051131">
    <property type="entry name" value="NEK_Ser/Thr_kinase_NIMA"/>
</dbReference>
<dbReference type="InterPro" id="IPR000719">
    <property type="entry name" value="Prot_kinase_dom"/>
</dbReference>